<evidence type="ECO:0000313" key="5">
    <source>
        <dbReference type="Proteomes" id="UP001597124"/>
    </source>
</evidence>
<evidence type="ECO:0000256" key="2">
    <source>
        <dbReference type="ARBA" id="ARBA00022801"/>
    </source>
</evidence>
<dbReference type="RefSeq" id="WP_381490406.1">
    <property type="nucleotide sequence ID" value="NZ_JBHTIK010000005.1"/>
</dbReference>
<keyword evidence="3" id="KW-0732">Signal</keyword>
<evidence type="ECO:0000256" key="1">
    <source>
        <dbReference type="ARBA" id="ARBA00005622"/>
    </source>
</evidence>
<dbReference type="Gene3D" id="3.40.50.1820">
    <property type="entry name" value="alpha/beta hydrolase"/>
    <property type="match status" value="1"/>
</dbReference>
<dbReference type="InterPro" id="IPR052558">
    <property type="entry name" value="Siderophore_Hydrolase_D"/>
</dbReference>
<keyword evidence="5" id="KW-1185">Reference proteome</keyword>
<dbReference type="GO" id="GO:0016787">
    <property type="term" value="F:hydrolase activity"/>
    <property type="evidence" value="ECO:0007669"/>
    <property type="project" value="UniProtKB-KW"/>
</dbReference>
<feature type="chain" id="PRO_5045299940" evidence="3">
    <location>
        <begin position="26"/>
        <end position="291"/>
    </location>
</feature>
<feature type="signal peptide" evidence="3">
    <location>
        <begin position="1"/>
        <end position="25"/>
    </location>
</feature>
<dbReference type="InterPro" id="IPR000801">
    <property type="entry name" value="Esterase-like"/>
</dbReference>
<dbReference type="Proteomes" id="UP001597124">
    <property type="component" value="Unassembled WGS sequence"/>
</dbReference>
<dbReference type="SUPFAM" id="SSF53474">
    <property type="entry name" value="alpha/beta-Hydrolases"/>
    <property type="match status" value="1"/>
</dbReference>
<name>A0ABW3C333_SPHXN</name>
<reference evidence="5" key="1">
    <citation type="journal article" date="2019" name="Int. J. Syst. Evol. Microbiol.">
        <title>The Global Catalogue of Microorganisms (GCM) 10K type strain sequencing project: providing services to taxonomists for standard genome sequencing and annotation.</title>
        <authorList>
            <consortium name="The Broad Institute Genomics Platform"/>
            <consortium name="The Broad Institute Genome Sequencing Center for Infectious Disease"/>
            <person name="Wu L."/>
            <person name="Ma J."/>
        </authorList>
    </citation>
    <scope>NUCLEOTIDE SEQUENCE [LARGE SCALE GENOMIC DNA]</scope>
    <source>
        <strain evidence="5">CCUG 52537</strain>
    </source>
</reference>
<dbReference type="EMBL" id="JBHTIK010000005">
    <property type="protein sequence ID" value="MFD0848878.1"/>
    <property type="molecule type" value="Genomic_DNA"/>
</dbReference>
<proteinExistence type="inferred from homology"/>
<protein>
    <submittedName>
        <fullName evidence="4">Alpha/beta hydrolase</fullName>
    </submittedName>
</protein>
<evidence type="ECO:0000256" key="3">
    <source>
        <dbReference type="SAM" id="SignalP"/>
    </source>
</evidence>
<dbReference type="Pfam" id="PF00756">
    <property type="entry name" value="Esterase"/>
    <property type="match status" value="1"/>
</dbReference>
<comment type="similarity">
    <text evidence="1">Belongs to the esterase D family.</text>
</comment>
<dbReference type="InterPro" id="IPR029058">
    <property type="entry name" value="AB_hydrolase_fold"/>
</dbReference>
<organism evidence="4 5">
    <name type="scientific">Sphingosinicella xenopeptidilytica</name>
    <dbReference type="NCBI Taxonomy" id="364098"/>
    <lineage>
        <taxon>Bacteria</taxon>
        <taxon>Pseudomonadati</taxon>
        <taxon>Pseudomonadota</taxon>
        <taxon>Alphaproteobacteria</taxon>
        <taxon>Sphingomonadales</taxon>
        <taxon>Sphingosinicellaceae</taxon>
        <taxon>Sphingosinicella</taxon>
    </lineage>
</organism>
<sequence>MKISGLLIPVASALLTAAATPAASAAVAGGVDVSSPPVEAPATISGARQFDITSENGTYRIFVSTPTGPEPAGGYPVIYLLDGNSVFGSMVDAARLQAGRIGPAIIVAVGYPIDTAFDGPRRFFDMTPKTDPKYVPGKMKNVQRTGGREAFLSLLLDRVKPLVESRYRIDPRRQTLFGHSLGGQFVLHVLFNRPDAFQKYVSGSPSIWWNNRSLLTERDRYLAEREKQDRNNELMLIVGAEELGYIVQDAREMVKSVAPMRVYYKEIEGQEHVSMLPAALNTALRFALDPR</sequence>
<keyword evidence="2 4" id="KW-0378">Hydrolase</keyword>
<gene>
    <name evidence="4" type="ORF">ACFQ00_11130</name>
</gene>
<accession>A0ABW3C333</accession>
<dbReference type="PANTHER" id="PTHR40841">
    <property type="entry name" value="SIDEROPHORE TRIACETYLFUSARININE C ESTERASE"/>
    <property type="match status" value="1"/>
</dbReference>
<dbReference type="PANTHER" id="PTHR40841:SF2">
    <property type="entry name" value="SIDEROPHORE-DEGRADING ESTERASE (EUROFUNG)"/>
    <property type="match status" value="1"/>
</dbReference>
<comment type="caution">
    <text evidence="4">The sequence shown here is derived from an EMBL/GenBank/DDBJ whole genome shotgun (WGS) entry which is preliminary data.</text>
</comment>
<evidence type="ECO:0000313" key="4">
    <source>
        <dbReference type="EMBL" id="MFD0848878.1"/>
    </source>
</evidence>